<accession>A0A840V037</accession>
<feature type="signal peptide" evidence="2">
    <location>
        <begin position="1"/>
        <end position="24"/>
    </location>
</feature>
<evidence type="ECO:0000256" key="1">
    <source>
        <dbReference type="SAM" id="MobiDB-lite"/>
    </source>
</evidence>
<keyword evidence="2" id="KW-0732">Signal</keyword>
<dbReference type="RefSeq" id="WP_183351866.1">
    <property type="nucleotide sequence ID" value="NZ_JACHEO010000018.1"/>
</dbReference>
<evidence type="ECO:0000256" key="2">
    <source>
        <dbReference type="SAM" id="SignalP"/>
    </source>
</evidence>
<feature type="compositionally biased region" description="Basic and acidic residues" evidence="1">
    <location>
        <begin position="86"/>
        <end position="112"/>
    </location>
</feature>
<reference evidence="3 4" key="1">
    <citation type="submission" date="2020-08" db="EMBL/GenBank/DDBJ databases">
        <title>Genomic Encyclopedia of Type Strains, Phase IV (KMG-IV): sequencing the most valuable type-strain genomes for metagenomic binning, comparative biology and taxonomic classification.</title>
        <authorList>
            <person name="Goeker M."/>
        </authorList>
    </citation>
    <scope>NUCLEOTIDE SEQUENCE [LARGE SCALE GENOMIC DNA]</scope>
    <source>
        <strain evidence="3 4">DSM 28570</strain>
    </source>
</reference>
<comment type="caution">
    <text evidence="3">The sequence shown here is derived from an EMBL/GenBank/DDBJ whole genome shotgun (WGS) entry which is preliminary data.</text>
</comment>
<feature type="chain" id="PRO_5032699453" evidence="2">
    <location>
        <begin position="25"/>
        <end position="121"/>
    </location>
</feature>
<dbReference type="AlphaFoldDB" id="A0A840V037"/>
<name>A0A840V037_9BACT</name>
<sequence length="121" mass="13476">MKNALCAAVVFTGAFLLQFSAAHAAECSGSWQVVPNYNSGSGGPCAAIGLDTHRPTCQPGQRYATYCDDASGGRYRVCQSDVPCGQDRHRDYRDDDRYRDDRQDYRGDHYRNSGDGNRNNW</sequence>
<gene>
    <name evidence="3" type="ORF">HNQ81_002801</name>
</gene>
<proteinExistence type="predicted"/>
<organism evidence="3 4">
    <name type="scientific">Desulfoprunum benzoelyticum</name>
    <dbReference type="NCBI Taxonomy" id="1506996"/>
    <lineage>
        <taxon>Bacteria</taxon>
        <taxon>Pseudomonadati</taxon>
        <taxon>Thermodesulfobacteriota</taxon>
        <taxon>Desulfobulbia</taxon>
        <taxon>Desulfobulbales</taxon>
        <taxon>Desulfobulbaceae</taxon>
        <taxon>Desulfoprunum</taxon>
    </lineage>
</organism>
<protein>
    <submittedName>
        <fullName evidence="3">Uncharacterized protein</fullName>
    </submittedName>
</protein>
<dbReference type="Proteomes" id="UP000539642">
    <property type="component" value="Unassembled WGS sequence"/>
</dbReference>
<evidence type="ECO:0000313" key="3">
    <source>
        <dbReference type="EMBL" id="MBB5349054.1"/>
    </source>
</evidence>
<feature type="region of interest" description="Disordered" evidence="1">
    <location>
        <begin position="82"/>
        <end position="121"/>
    </location>
</feature>
<evidence type="ECO:0000313" key="4">
    <source>
        <dbReference type="Proteomes" id="UP000539642"/>
    </source>
</evidence>
<dbReference type="EMBL" id="JACHEO010000018">
    <property type="protein sequence ID" value="MBB5349054.1"/>
    <property type="molecule type" value="Genomic_DNA"/>
</dbReference>
<keyword evidence="4" id="KW-1185">Reference proteome</keyword>